<protein>
    <submittedName>
        <fullName evidence="2">Uncharacterized protein</fullName>
    </submittedName>
</protein>
<keyword evidence="3" id="KW-1185">Reference proteome</keyword>
<dbReference type="AlphaFoldDB" id="A0A182UK57"/>
<dbReference type="InterPro" id="IPR053259">
    <property type="entry name" value="Golvesin-related_Golgi"/>
</dbReference>
<feature type="region of interest" description="Disordered" evidence="1">
    <location>
        <begin position="222"/>
        <end position="259"/>
    </location>
</feature>
<feature type="compositionally biased region" description="Low complexity" evidence="1">
    <location>
        <begin position="563"/>
        <end position="573"/>
    </location>
</feature>
<feature type="region of interest" description="Disordered" evidence="1">
    <location>
        <begin position="440"/>
        <end position="464"/>
    </location>
</feature>
<proteinExistence type="predicted"/>
<reference evidence="2" key="2">
    <citation type="submission" date="2020-05" db="UniProtKB">
        <authorList>
            <consortium name="EnsemblMetazoa"/>
        </authorList>
    </citation>
    <scope>IDENTIFICATION</scope>
    <source>
        <strain evidence="2">CM1001059</strain>
    </source>
</reference>
<feature type="region of interest" description="Disordered" evidence="1">
    <location>
        <begin position="34"/>
        <end position="88"/>
    </location>
</feature>
<dbReference type="EnsemblMetazoa" id="AMEC021889-RA">
    <property type="protein sequence ID" value="AMEC021889-PA"/>
    <property type="gene ID" value="AMEC021889"/>
</dbReference>
<feature type="compositionally biased region" description="Low complexity" evidence="1">
    <location>
        <begin position="516"/>
        <end position="537"/>
    </location>
</feature>
<feature type="compositionally biased region" description="Low complexity" evidence="1">
    <location>
        <begin position="225"/>
        <end position="249"/>
    </location>
</feature>
<organism evidence="2 3">
    <name type="scientific">Anopheles melas</name>
    <dbReference type="NCBI Taxonomy" id="34690"/>
    <lineage>
        <taxon>Eukaryota</taxon>
        <taxon>Metazoa</taxon>
        <taxon>Ecdysozoa</taxon>
        <taxon>Arthropoda</taxon>
        <taxon>Hexapoda</taxon>
        <taxon>Insecta</taxon>
        <taxon>Pterygota</taxon>
        <taxon>Neoptera</taxon>
        <taxon>Endopterygota</taxon>
        <taxon>Diptera</taxon>
        <taxon>Nematocera</taxon>
        <taxon>Culicoidea</taxon>
        <taxon>Culicidae</taxon>
        <taxon>Anophelinae</taxon>
        <taxon>Anopheles</taxon>
    </lineage>
</organism>
<accession>A0A182UK57</accession>
<evidence type="ECO:0000313" key="2">
    <source>
        <dbReference type="EnsemblMetazoa" id="AMEC021889-PA"/>
    </source>
</evidence>
<dbReference type="PANTHER" id="PTHR32301:SF13">
    <property type="entry name" value="SULFOTRANSFERASE DOMAIN-CONTAINING PROTEIN"/>
    <property type="match status" value="1"/>
</dbReference>
<feature type="compositionally biased region" description="Gly residues" evidence="1">
    <location>
        <begin position="309"/>
        <end position="334"/>
    </location>
</feature>
<dbReference type="VEuPathDB" id="VectorBase:AMEC021889"/>
<dbReference type="Proteomes" id="UP000075902">
    <property type="component" value="Unassembled WGS sequence"/>
</dbReference>
<feature type="region of interest" description="Disordered" evidence="1">
    <location>
        <begin position="277"/>
        <end position="344"/>
    </location>
</feature>
<dbReference type="PANTHER" id="PTHR32301">
    <property type="entry name" value="COUNTIN RECEPTOR CNR3-RELATED"/>
    <property type="match status" value="1"/>
</dbReference>
<feature type="compositionally biased region" description="Polar residues" evidence="1">
    <location>
        <begin position="62"/>
        <end position="71"/>
    </location>
</feature>
<dbReference type="STRING" id="34690.A0A182UK57"/>
<reference evidence="3" key="1">
    <citation type="submission" date="2014-01" db="EMBL/GenBank/DDBJ databases">
        <title>The Genome Sequence of Anopheles melas CM1001059_A (V2).</title>
        <authorList>
            <consortium name="The Broad Institute Genomics Platform"/>
            <person name="Neafsey D.E."/>
            <person name="Besansky N."/>
            <person name="Howell P."/>
            <person name="Walton C."/>
            <person name="Young S.K."/>
            <person name="Zeng Q."/>
            <person name="Gargeya S."/>
            <person name="Fitzgerald M."/>
            <person name="Haas B."/>
            <person name="Abouelleil A."/>
            <person name="Allen A.W."/>
            <person name="Alvarado L."/>
            <person name="Arachchi H.M."/>
            <person name="Berlin A.M."/>
            <person name="Chapman S.B."/>
            <person name="Gainer-Dewar J."/>
            <person name="Goldberg J."/>
            <person name="Griggs A."/>
            <person name="Gujja S."/>
            <person name="Hansen M."/>
            <person name="Howarth C."/>
            <person name="Imamovic A."/>
            <person name="Ireland A."/>
            <person name="Larimer J."/>
            <person name="McCowan C."/>
            <person name="Murphy C."/>
            <person name="Pearson M."/>
            <person name="Poon T.W."/>
            <person name="Priest M."/>
            <person name="Roberts A."/>
            <person name="Saif S."/>
            <person name="Shea T."/>
            <person name="Sisk P."/>
            <person name="Sykes S."/>
            <person name="Wortman J."/>
            <person name="Nusbaum C."/>
            <person name="Birren B."/>
        </authorList>
    </citation>
    <scope>NUCLEOTIDE SEQUENCE [LARGE SCALE GENOMIC DNA]</scope>
    <source>
        <strain evidence="3">CM1001059</strain>
    </source>
</reference>
<sequence length="630" mass="66229">MGRGADQFAMDKASDFHFLQNVHFPELRNTAANHQQQLGGPHLPSVSTSAHLLQQQHQQQQVANTMLGSVTQQQQQQQHGGSGHAPADFNHLLPAGMSFIDMALQTKEFQYYWFTKLMESKGLEAANKFTDILRQVPTAVASSMKSQQSGGLASGQQQQAGMKMPGLGSAGSGPLSSQADLFLDNMLNPMRSDPLLLGGAAGGVGTAGSLVHGNVLVNGVTGPGSNASNTSNANNNNNNNSNNNNNNSNHPGAGAKGGILESDDLFASLSSSLAPEIPSLVGGPSSQQSQQQQSVPLYRRQAGQNYQSGGSGAGSAGGGSNSSAGGGGGGGTVGTGSSSSHSIELSTPDLLDSVQLHQQQQQQQQQHFGMQQTLLDMLEPKMAPQGYLFGAANGGGNQFTGNSMLDQQHQHQQNGGCFPGNAGYSSIQNIAAGLLQQQQQMQHQQHGLGGRGDYMPHLTSHAGSQMQTGGLIQSQSHLHDDHMLAQRQPGGGGAGPGGMPPSSSAAHATYASVLSQGQQQQQQQQQQQHQQQQQQQHHQQHHQHHHGNNGNQHQVQHQHHHYGAQPQQQQHGHANAMDGLKQLGKIELSDGGALLDASANNGNNGAVGNDPFAPLRNLGGKSNGLYNYFL</sequence>
<name>A0A182UK57_9DIPT</name>
<feature type="region of interest" description="Disordered" evidence="1">
    <location>
        <begin position="483"/>
        <end position="573"/>
    </location>
</feature>
<feature type="region of interest" description="Disordered" evidence="1">
    <location>
        <begin position="144"/>
        <end position="175"/>
    </location>
</feature>
<feature type="compositionally biased region" description="Low complexity" evidence="1">
    <location>
        <begin position="146"/>
        <end position="175"/>
    </location>
</feature>
<evidence type="ECO:0000256" key="1">
    <source>
        <dbReference type="SAM" id="MobiDB-lite"/>
    </source>
</evidence>
<evidence type="ECO:0000313" key="3">
    <source>
        <dbReference type="Proteomes" id="UP000075902"/>
    </source>
</evidence>
<feature type="compositionally biased region" description="Low complexity" evidence="1">
    <location>
        <begin position="51"/>
        <end position="61"/>
    </location>
</feature>
<feature type="compositionally biased region" description="Low complexity" evidence="1">
    <location>
        <begin position="285"/>
        <end position="294"/>
    </location>
</feature>
<feature type="compositionally biased region" description="Basic residues" evidence="1">
    <location>
        <begin position="538"/>
        <end position="547"/>
    </location>
</feature>